<dbReference type="Pfam" id="PF00076">
    <property type="entry name" value="RRM_1"/>
    <property type="match status" value="1"/>
</dbReference>
<protein>
    <recommendedName>
        <fullName evidence="6">RRM domain-containing protein</fullName>
    </recommendedName>
</protein>
<keyword evidence="3 5" id="KW-0694">RNA-binding</keyword>
<dbReference type="GO" id="GO:0005829">
    <property type="term" value="C:cytosol"/>
    <property type="evidence" value="ECO:0007669"/>
    <property type="project" value="TreeGrafter"/>
</dbReference>
<gene>
    <name evidence="7" type="ORF">MKW98_016144</name>
</gene>
<dbReference type="GO" id="GO:0003729">
    <property type="term" value="F:mRNA binding"/>
    <property type="evidence" value="ECO:0007669"/>
    <property type="project" value="InterPro"/>
</dbReference>
<dbReference type="PANTHER" id="PTHR47640">
    <property type="entry name" value="TRNA SELENOCYSTEINE 1-ASSOCIATED PROTEIN 1-RELATED-RELATED"/>
    <property type="match status" value="1"/>
</dbReference>
<organism evidence="7 8">
    <name type="scientific">Papaver atlanticum</name>
    <dbReference type="NCBI Taxonomy" id="357466"/>
    <lineage>
        <taxon>Eukaryota</taxon>
        <taxon>Viridiplantae</taxon>
        <taxon>Streptophyta</taxon>
        <taxon>Embryophyta</taxon>
        <taxon>Tracheophyta</taxon>
        <taxon>Spermatophyta</taxon>
        <taxon>Magnoliopsida</taxon>
        <taxon>Ranunculales</taxon>
        <taxon>Papaveraceae</taxon>
        <taxon>Papaveroideae</taxon>
        <taxon>Papaver</taxon>
    </lineage>
</organism>
<accession>A0AAD4S3A1</accession>
<evidence type="ECO:0000313" key="7">
    <source>
        <dbReference type="EMBL" id="KAI3856111.1"/>
    </source>
</evidence>
<keyword evidence="8" id="KW-1185">Reference proteome</keyword>
<evidence type="ECO:0000256" key="2">
    <source>
        <dbReference type="ARBA" id="ARBA00022737"/>
    </source>
</evidence>
<dbReference type="FunFam" id="3.30.70.330:FF:000103">
    <property type="entry name" value="Polyadenylate-binding protein RBP47B"/>
    <property type="match status" value="1"/>
</dbReference>
<keyword evidence="4" id="KW-0539">Nucleus</keyword>
<evidence type="ECO:0000259" key="6">
    <source>
        <dbReference type="PROSITE" id="PS50102"/>
    </source>
</evidence>
<evidence type="ECO:0000256" key="1">
    <source>
        <dbReference type="ARBA" id="ARBA00004123"/>
    </source>
</evidence>
<dbReference type="InterPro" id="IPR000504">
    <property type="entry name" value="RRM_dom"/>
</dbReference>
<comment type="subcellular location">
    <subcellularLocation>
        <location evidence="1">Nucleus</location>
    </subcellularLocation>
</comment>
<dbReference type="PROSITE" id="PS50102">
    <property type="entry name" value="RRM"/>
    <property type="match status" value="1"/>
</dbReference>
<dbReference type="SUPFAM" id="SSF54928">
    <property type="entry name" value="RNA-binding domain, RBD"/>
    <property type="match status" value="1"/>
</dbReference>
<sequence length="227" mass="26004">MMPQQRNVADSQQQQQQWMIMQYPAATMVVQHPYYQMIPHQLFLPQSFTPYPLTPHHQHQSHQGLSFKVNRTIWVGDLHYWMEENYLQSCFAHTGEVTSIKVIRDKQTGHHQGFGFVEFYTRATAEKVLQTYNGTAMPNRDQPFRLNWVSSIMGYKCSDVGSDRSIFVGDASTGRSKGYDSDYNEGTQGFTEMNGAYCSSRTMRIGVLTPRKSTGIHQISSQGMCLL</sequence>
<dbReference type="EMBL" id="JAJJMB010015049">
    <property type="protein sequence ID" value="KAI3856111.1"/>
    <property type="molecule type" value="Genomic_DNA"/>
</dbReference>
<evidence type="ECO:0000256" key="5">
    <source>
        <dbReference type="PROSITE-ProRule" id="PRU00176"/>
    </source>
</evidence>
<dbReference type="InterPro" id="IPR012677">
    <property type="entry name" value="Nucleotide-bd_a/b_plait_sf"/>
</dbReference>
<dbReference type="AlphaFoldDB" id="A0AAD4S3A1"/>
<dbReference type="InterPro" id="IPR050825">
    <property type="entry name" value="RBM42_RBP45_47-like"/>
</dbReference>
<feature type="domain" description="RRM" evidence="6">
    <location>
        <begin position="71"/>
        <end position="151"/>
    </location>
</feature>
<name>A0AAD4S3A1_9MAGN</name>
<dbReference type="CDD" id="cd12344">
    <property type="entry name" value="RRM1_SECp43_like"/>
    <property type="match status" value="1"/>
</dbReference>
<dbReference type="InterPro" id="IPR035979">
    <property type="entry name" value="RBD_domain_sf"/>
</dbReference>
<keyword evidence="2" id="KW-0677">Repeat</keyword>
<dbReference type="SMART" id="SM00360">
    <property type="entry name" value="RRM"/>
    <property type="match status" value="1"/>
</dbReference>
<dbReference type="GO" id="GO:0005634">
    <property type="term" value="C:nucleus"/>
    <property type="evidence" value="ECO:0007669"/>
    <property type="project" value="UniProtKB-SubCell"/>
</dbReference>
<dbReference type="PANTHER" id="PTHR47640:SF16">
    <property type="entry name" value="POLYADENYLATE-BINDING PROTEIN RBP47C-RELATED"/>
    <property type="match status" value="1"/>
</dbReference>
<dbReference type="Gene3D" id="3.30.70.330">
    <property type="match status" value="1"/>
</dbReference>
<comment type="caution">
    <text evidence="7">The sequence shown here is derived from an EMBL/GenBank/DDBJ whole genome shotgun (WGS) entry which is preliminary data.</text>
</comment>
<dbReference type="Proteomes" id="UP001202328">
    <property type="component" value="Unassembled WGS sequence"/>
</dbReference>
<proteinExistence type="predicted"/>
<reference evidence="7" key="1">
    <citation type="submission" date="2022-04" db="EMBL/GenBank/DDBJ databases">
        <title>A functionally conserved STORR gene fusion in Papaver species that diverged 16.8 million years ago.</title>
        <authorList>
            <person name="Catania T."/>
        </authorList>
    </citation>
    <scope>NUCLEOTIDE SEQUENCE</scope>
    <source>
        <strain evidence="7">S-188037</strain>
    </source>
</reference>
<evidence type="ECO:0000313" key="8">
    <source>
        <dbReference type="Proteomes" id="UP001202328"/>
    </source>
</evidence>
<evidence type="ECO:0000256" key="3">
    <source>
        <dbReference type="ARBA" id="ARBA00022884"/>
    </source>
</evidence>
<evidence type="ECO:0000256" key="4">
    <source>
        <dbReference type="ARBA" id="ARBA00023242"/>
    </source>
</evidence>